<sequence>MTMTFDNGVVQLHHGSALDMAMLPDGTVDTVVTSPPYWGLRDYGLPATIWDDHGHGCTHQWEEHIQPAAEGTRTLEGNSALKAGHQGSVSATMKPKVSAFCTLCGAWRGTLGLEPTPQLYVQHLTQIFREVWRVLKPWGTVWLNLGDSYSGSGGAHTTDHGNPGLSKSASRDGYARSASEKHSAGLDLPVGLPNRSPFGLKAKDLVLIPERVALALQDDGWWVRSRIAWCKTAPMPESVDDRPTSAWEHIWLLTKDENYFWDKEAVREDSVGASRHDLSGQGYLAPGQSAQGGNRKSKRPDGWDTGPGGHGTIHRNGREPGGVSEIRTGRNMRNWWVINPEPMGWEMCQGCGMIYDPGQYRRLGRLVASYCDLESGEEKTKTYISCKRCGEWEHWMSHFATFPQAVVEPCILAGTSEKGNCAECGRPWERVTETTGHVNQREPAHQLGNTPTKVDSTGWAPMNQPSTNIKGEQIWQPTCSCDAGTVPAIVLDPFMGSGTVGVVAQKLGRRAVGVDQSAHYLALAQERIAAIPLPMVMT</sequence>
<evidence type="ECO:0000256" key="8">
    <source>
        <dbReference type="ARBA" id="ARBA00049120"/>
    </source>
</evidence>
<organism evidence="11">
    <name type="scientific">marine sediment metagenome</name>
    <dbReference type="NCBI Taxonomy" id="412755"/>
    <lineage>
        <taxon>unclassified sequences</taxon>
        <taxon>metagenomes</taxon>
        <taxon>ecological metagenomes</taxon>
    </lineage>
</organism>
<comment type="catalytic activity">
    <reaction evidence="8">
        <text>a 2'-deoxycytidine in DNA + S-adenosyl-L-methionine = an N(4)-methyl-2'-deoxycytidine in DNA + S-adenosyl-L-homocysteine + H(+)</text>
        <dbReference type="Rhea" id="RHEA:16857"/>
        <dbReference type="Rhea" id="RHEA-COMP:11369"/>
        <dbReference type="Rhea" id="RHEA-COMP:13674"/>
        <dbReference type="ChEBI" id="CHEBI:15378"/>
        <dbReference type="ChEBI" id="CHEBI:57856"/>
        <dbReference type="ChEBI" id="CHEBI:59789"/>
        <dbReference type="ChEBI" id="CHEBI:85452"/>
        <dbReference type="ChEBI" id="CHEBI:137933"/>
        <dbReference type="EC" id="2.1.1.113"/>
    </reaction>
</comment>
<dbReference type="InterPro" id="IPR017985">
    <property type="entry name" value="MeTrfase_CN4_CS"/>
</dbReference>
<accession>A0A0F9N0D5</accession>
<keyword evidence="4" id="KW-0808">Transferase</keyword>
<dbReference type="SUPFAM" id="SSF53335">
    <property type="entry name" value="S-adenosyl-L-methionine-dependent methyltransferases"/>
    <property type="match status" value="1"/>
</dbReference>
<dbReference type="GO" id="GO:0009307">
    <property type="term" value="P:DNA restriction-modification system"/>
    <property type="evidence" value="ECO:0007669"/>
    <property type="project" value="UniProtKB-KW"/>
</dbReference>
<name>A0A0F9N0D5_9ZZZZ</name>
<gene>
    <name evidence="11" type="ORF">LCGC14_1320900</name>
</gene>
<evidence type="ECO:0000256" key="5">
    <source>
        <dbReference type="ARBA" id="ARBA00022691"/>
    </source>
</evidence>
<evidence type="ECO:0000256" key="1">
    <source>
        <dbReference type="ARBA" id="ARBA00010203"/>
    </source>
</evidence>
<keyword evidence="3" id="KW-0489">Methyltransferase</keyword>
<proteinExistence type="inferred from homology"/>
<evidence type="ECO:0000256" key="3">
    <source>
        <dbReference type="ARBA" id="ARBA00022603"/>
    </source>
</evidence>
<evidence type="ECO:0000256" key="6">
    <source>
        <dbReference type="ARBA" id="ARBA00022747"/>
    </source>
</evidence>
<dbReference type="Gene3D" id="3.40.50.150">
    <property type="entry name" value="Vaccinia Virus protein VP39"/>
    <property type="match status" value="2"/>
</dbReference>
<keyword evidence="7" id="KW-0238">DNA-binding</keyword>
<dbReference type="GO" id="GO:0015667">
    <property type="term" value="F:site-specific DNA-methyltransferase (cytosine-N4-specific) activity"/>
    <property type="evidence" value="ECO:0007669"/>
    <property type="project" value="UniProtKB-EC"/>
</dbReference>
<feature type="region of interest" description="Disordered" evidence="9">
    <location>
        <begin position="277"/>
        <end position="325"/>
    </location>
</feature>
<dbReference type="PRINTS" id="PR00508">
    <property type="entry name" value="S21N4MTFRASE"/>
</dbReference>
<keyword evidence="6" id="KW-0680">Restriction system</keyword>
<evidence type="ECO:0000259" key="10">
    <source>
        <dbReference type="Pfam" id="PF01555"/>
    </source>
</evidence>
<feature type="region of interest" description="Disordered" evidence="9">
    <location>
        <begin position="153"/>
        <end position="176"/>
    </location>
</feature>
<dbReference type="AlphaFoldDB" id="A0A0F9N0D5"/>
<evidence type="ECO:0000256" key="9">
    <source>
        <dbReference type="SAM" id="MobiDB-lite"/>
    </source>
</evidence>
<protein>
    <recommendedName>
        <fullName evidence="2">site-specific DNA-methyltransferase (cytosine-N(4)-specific)</fullName>
        <ecNumber evidence="2">2.1.1.113</ecNumber>
    </recommendedName>
</protein>
<dbReference type="EC" id="2.1.1.113" evidence="2"/>
<dbReference type="GO" id="GO:0008170">
    <property type="term" value="F:N-methyltransferase activity"/>
    <property type="evidence" value="ECO:0007669"/>
    <property type="project" value="InterPro"/>
</dbReference>
<evidence type="ECO:0000313" key="11">
    <source>
        <dbReference type="EMBL" id="KKM82315.1"/>
    </source>
</evidence>
<evidence type="ECO:0000256" key="2">
    <source>
        <dbReference type="ARBA" id="ARBA00012185"/>
    </source>
</evidence>
<dbReference type="GO" id="GO:0032259">
    <property type="term" value="P:methylation"/>
    <property type="evidence" value="ECO:0007669"/>
    <property type="project" value="UniProtKB-KW"/>
</dbReference>
<feature type="domain" description="DNA methylase N-4/N-6" evidence="10">
    <location>
        <begin position="489"/>
        <end position="526"/>
    </location>
</feature>
<dbReference type="PROSITE" id="PS00093">
    <property type="entry name" value="N4_MTASE"/>
    <property type="match status" value="1"/>
</dbReference>
<comment type="caution">
    <text evidence="11">The sequence shown here is derived from an EMBL/GenBank/DDBJ whole genome shotgun (WGS) entry which is preliminary data.</text>
</comment>
<evidence type="ECO:0000256" key="7">
    <source>
        <dbReference type="ARBA" id="ARBA00023125"/>
    </source>
</evidence>
<evidence type="ECO:0000256" key="4">
    <source>
        <dbReference type="ARBA" id="ARBA00022679"/>
    </source>
</evidence>
<dbReference type="GO" id="GO:0003677">
    <property type="term" value="F:DNA binding"/>
    <property type="evidence" value="ECO:0007669"/>
    <property type="project" value="UniProtKB-KW"/>
</dbReference>
<dbReference type="InterPro" id="IPR001091">
    <property type="entry name" value="RM_Methyltransferase"/>
</dbReference>
<comment type="similarity">
    <text evidence="1">Belongs to the N(4)/N(6)-methyltransferase family. N(4) subfamily.</text>
</comment>
<keyword evidence="5" id="KW-0949">S-adenosyl-L-methionine</keyword>
<dbReference type="Pfam" id="PF01555">
    <property type="entry name" value="N6_N4_Mtase"/>
    <property type="match status" value="2"/>
</dbReference>
<feature type="domain" description="DNA methylase N-4/N-6" evidence="10">
    <location>
        <begin position="28"/>
        <end position="420"/>
    </location>
</feature>
<dbReference type="InterPro" id="IPR029063">
    <property type="entry name" value="SAM-dependent_MTases_sf"/>
</dbReference>
<dbReference type="EMBL" id="LAZR01007883">
    <property type="protein sequence ID" value="KKM82315.1"/>
    <property type="molecule type" value="Genomic_DNA"/>
</dbReference>
<reference evidence="11" key="1">
    <citation type="journal article" date="2015" name="Nature">
        <title>Complex archaea that bridge the gap between prokaryotes and eukaryotes.</title>
        <authorList>
            <person name="Spang A."/>
            <person name="Saw J.H."/>
            <person name="Jorgensen S.L."/>
            <person name="Zaremba-Niedzwiedzka K."/>
            <person name="Martijn J."/>
            <person name="Lind A.E."/>
            <person name="van Eijk R."/>
            <person name="Schleper C."/>
            <person name="Guy L."/>
            <person name="Ettema T.J."/>
        </authorList>
    </citation>
    <scope>NUCLEOTIDE SEQUENCE</scope>
</reference>
<dbReference type="InterPro" id="IPR002941">
    <property type="entry name" value="DNA_methylase_N4/N6"/>
</dbReference>